<dbReference type="Pfam" id="PF11306">
    <property type="entry name" value="DUF3108"/>
    <property type="match status" value="1"/>
</dbReference>
<feature type="signal peptide" evidence="1">
    <location>
        <begin position="1"/>
        <end position="25"/>
    </location>
</feature>
<accession>A0A7X1B3Y4</accession>
<protein>
    <submittedName>
        <fullName evidence="2">DUF3108 domain-containing protein</fullName>
    </submittedName>
</protein>
<dbReference type="AlphaFoldDB" id="A0A7X1B3Y4"/>
<dbReference type="EMBL" id="JACHVC010000006">
    <property type="protein sequence ID" value="MBC2605157.1"/>
    <property type="molecule type" value="Genomic_DNA"/>
</dbReference>
<name>A0A7X1B3Y4_9BACT</name>
<keyword evidence="3" id="KW-1185">Reference proteome</keyword>
<reference evidence="2 3" key="1">
    <citation type="submission" date="2020-07" db="EMBL/GenBank/DDBJ databases">
        <authorList>
            <person name="Feng X."/>
        </authorList>
    </citation>
    <scope>NUCLEOTIDE SEQUENCE [LARGE SCALE GENOMIC DNA]</scope>
    <source>
        <strain evidence="2 3">JCM23202</strain>
    </source>
</reference>
<dbReference type="Proteomes" id="UP000526501">
    <property type="component" value="Unassembled WGS sequence"/>
</dbReference>
<evidence type="ECO:0000256" key="1">
    <source>
        <dbReference type="SAM" id="SignalP"/>
    </source>
</evidence>
<evidence type="ECO:0000313" key="2">
    <source>
        <dbReference type="EMBL" id="MBC2605157.1"/>
    </source>
</evidence>
<feature type="chain" id="PRO_5030611984" evidence="1">
    <location>
        <begin position="26"/>
        <end position="486"/>
    </location>
</feature>
<comment type="caution">
    <text evidence="2">The sequence shown here is derived from an EMBL/GenBank/DDBJ whole genome shotgun (WGS) entry which is preliminary data.</text>
</comment>
<gene>
    <name evidence="2" type="ORF">H5P27_03785</name>
</gene>
<proteinExistence type="predicted"/>
<dbReference type="Gene3D" id="1.25.40.10">
    <property type="entry name" value="Tetratricopeptide repeat domain"/>
    <property type="match status" value="1"/>
</dbReference>
<dbReference type="InterPro" id="IPR011990">
    <property type="entry name" value="TPR-like_helical_dom_sf"/>
</dbReference>
<keyword evidence="1" id="KW-0732">Signal</keyword>
<sequence>MKPITLTKTIIGSAALAGFLTFASAQDGSSSLKLSDALENAVYLQEGEADLDAAAKAYENILAETDLIDSLAAETRFRLASVYLEQEKDALAFKILGDLVANYPDQAPWVAEAQALLPKEFVPEITPWKDGERTWYDWVLPTGNVIGYSFSTIFNYEWEGEMLWRKEARYLMNGHRACVIEFDKDTFETKYSLMSLQGMGQVRAWYEDDAHAATVAYSKSNSEKNFNFQHRAYDNEQAYELMRQLPVEVGYSTKILIFVTFSGMPVEVNFTVTGLETLDTILGEVECYKVRIDIHGQEQFCYLTNDEDRMMVKMVAGGLEGILKKVETIDYDSTASYENELHGYSIQLPASWGVVPQGEELKADKKIRVWLAEPTVRGIYALSSIPNADWSDGSGIELEDFIAMAKKKLSDAEGELDAEWERELQIGNLRGAAFRASLDSGKEDVPYVYALLGPDYHYLLEAKIPSDDIEEMESQLERIVTSISVQ</sequence>
<evidence type="ECO:0000313" key="3">
    <source>
        <dbReference type="Proteomes" id="UP000526501"/>
    </source>
</evidence>
<organism evidence="2 3">
    <name type="scientific">Pelagicoccus albus</name>
    <dbReference type="NCBI Taxonomy" id="415222"/>
    <lineage>
        <taxon>Bacteria</taxon>
        <taxon>Pseudomonadati</taxon>
        <taxon>Verrucomicrobiota</taxon>
        <taxon>Opitutia</taxon>
        <taxon>Puniceicoccales</taxon>
        <taxon>Pelagicoccaceae</taxon>
        <taxon>Pelagicoccus</taxon>
    </lineage>
</organism>
<dbReference type="InterPro" id="IPR021457">
    <property type="entry name" value="DUF3108"/>
</dbReference>
<dbReference type="RefSeq" id="WP_185659048.1">
    <property type="nucleotide sequence ID" value="NZ_CAWPOO010000006.1"/>
</dbReference>